<proteinExistence type="predicted"/>
<dbReference type="GO" id="GO:0006623">
    <property type="term" value="P:protein targeting to vacuole"/>
    <property type="evidence" value="ECO:0007669"/>
    <property type="project" value="TreeGrafter"/>
</dbReference>
<dbReference type="AlphaFoldDB" id="A0A0R3QD69"/>
<reference evidence="3 4" key="2">
    <citation type="submission" date="2018-11" db="EMBL/GenBank/DDBJ databases">
        <authorList>
            <consortium name="Pathogen Informatics"/>
        </authorList>
    </citation>
    <scope>NUCLEOTIDE SEQUENCE [LARGE SCALE GENOMIC DNA]</scope>
</reference>
<keyword evidence="1" id="KW-1133">Transmembrane helix</keyword>
<protein>
    <submittedName>
        <fullName evidence="5">Transmembrane protein</fullName>
    </submittedName>
</protein>
<feature type="transmembrane region" description="Helical" evidence="1">
    <location>
        <begin position="216"/>
        <end position="241"/>
    </location>
</feature>
<dbReference type="GO" id="GO:0007005">
    <property type="term" value="P:mitochondrion organization"/>
    <property type="evidence" value="ECO:0007669"/>
    <property type="project" value="TreeGrafter"/>
</dbReference>
<dbReference type="GO" id="GO:0045053">
    <property type="term" value="P:protein retention in Golgi apparatus"/>
    <property type="evidence" value="ECO:0007669"/>
    <property type="project" value="TreeGrafter"/>
</dbReference>
<dbReference type="STRING" id="42155.A0A0R3QD69"/>
<dbReference type="Pfam" id="PF25036">
    <property type="entry name" value="VPS13_VAB"/>
    <property type="match status" value="1"/>
</dbReference>
<gene>
    <name evidence="3" type="ORF">BTMF_LOCUS3601</name>
</gene>
<evidence type="ECO:0000313" key="4">
    <source>
        <dbReference type="Proteomes" id="UP000280834"/>
    </source>
</evidence>
<dbReference type="EMBL" id="UZAG01003294">
    <property type="protein sequence ID" value="VDO15124.1"/>
    <property type="molecule type" value="Genomic_DNA"/>
</dbReference>
<dbReference type="InterPro" id="IPR009543">
    <property type="entry name" value="VPS13_VAB"/>
</dbReference>
<dbReference type="WBParaSite" id="BTMF_0000430301-mRNA-1">
    <property type="protein sequence ID" value="BTMF_0000430301-mRNA-1"/>
    <property type="gene ID" value="BTMF_0000430301"/>
</dbReference>
<dbReference type="InterPro" id="IPR026847">
    <property type="entry name" value="VPS13"/>
</dbReference>
<evidence type="ECO:0000259" key="2">
    <source>
        <dbReference type="Pfam" id="PF25036"/>
    </source>
</evidence>
<accession>A0A0R3QD69</accession>
<organism evidence="5">
    <name type="scientific">Brugia timori</name>
    <dbReference type="NCBI Taxonomy" id="42155"/>
    <lineage>
        <taxon>Eukaryota</taxon>
        <taxon>Metazoa</taxon>
        <taxon>Ecdysozoa</taxon>
        <taxon>Nematoda</taxon>
        <taxon>Chromadorea</taxon>
        <taxon>Rhabditida</taxon>
        <taxon>Spirurina</taxon>
        <taxon>Spiruromorpha</taxon>
        <taxon>Filarioidea</taxon>
        <taxon>Onchocercidae</taxon>
        <taxon>Brugia</taxon>
    </lineage>
</organism>
<dbReference type="PANTHER" id="PTHR16166:SF141">
    <property type="entry name" value="INTERMEMBRANE LIPID TRANSFER PROTEIN VPS13D"/>
    <property type="match status" value="1"/>
</dbReference>
<evidence type="ECO:0000256" key="1">
    <source>
        <dbReference type="SAM" id="Phobius"/>
    </source>
</evidence>
<sequence length="278" mass="31050">MDKNGRKVVTIRSALTVINHLLDPILLILTCGSSKVPETSIIRVDPKKTLHVPLKFASASMAVKPDGWNCSKTHEVKWQEAKSAGERINKLLKFDIFDTCYWMCLSIKREHYPEYEMLSGHTISFSPPLSVLNLLPVDAEFRIFNTKYAVSASKQVQITSVAELQVNTAENISFEVVTDRFVSVREVTVTKSSLTQKAGDVDRLHLRMKDSKKRYLDMYCSLSIGSSGSVLLALWVSFAFINLISTVLVELQVPYWIVNKSGIPLIIKQEATNGIAAG</sequence>
<keyword evidence="4" id="KW-1185">Reference proteome</keyword>
<feature type="domain" description="Vacuolar protein sorting-associated protein 13 VPS13 adaptor binding" evidence="2">
    <location>
        <begin position="2"/>
        <end position="273"/>
    </location>
</feature>
<dbReference type="PANTHER" id="PTHR16166">
    <property type="entry name" value="VACUOLAR PROTEIN SORTING-ASSOCIATED PROTEIN VPS13"/>
    <property type="match status" value="1"/>
</dbReference>
<keyword evidence="1" id="KW-0812">Transmembrane</keyword>
<name>A0A0R3QD69_9BILA</name>
<dbReference type="Proteomes" id="UP000280834">
    <property type="component" value="Unassembled WGS sequence"/>
</dbReference>
<keyword evidence="1" id="KW-0472">Membrane</keyword>
<reference evidence="5" key="1">
    <citation type="submission" date="2017-02" db="UniProtKB">
        <authorList>
            <consortium name="WormBaseParasite"/>
        </authorList>
    </citation>
    <scope>IDENTIFICATION</scope>
</reference>
<evidence type="ECO:0000313" key="3">
    <source>
        <dbReference type="EMBL" id="VDO15124.1"/>
    </source>
</evidence>
<evidence type="ECO:0000313" key="5">
    <source>
        <dbReference type="WBParaSite" id="BTMF_0000430301-mRNA-1"/>
    </source>
</evidence>